<dbReference type="AlphaFoldDB" id="A0A1F4NSE4"/>
<keyword evidence="1" id="KW-0472">Membrane</keyword>
<feature type="transmembrane region" description="Helical" evidence="1">
    <location>
        <begin position="44"/>
        <end position="66"/>
    </location>
</feature>
<sequence length="71" mass="8129">MRFFFFILGVFGGTLYIIYHRKITEVINLRIGWAEQYLGPGGTYTAHLLFGFIAIILGFLIGFGWLPLPFI</sequence>
<accession>A0A1F4NSE4</accession>
<protein>
    <recommendedName>
        <fullName evidence="4">Sulphur transport domain-containing protein</fullName>
    </recommendedName>
</protein>
<dbReference type="EMBL" id="META01000003">
    <property type="protein sequence ID" value="OGB74339.1"/>
    <property type="molecule type" value="Genomic_DNA"/>
</dbReference>
<keyword evidence="1" id="KW-1133">Transmembrane helix</keyword>
<keyword evidence="1" id="KW-0812">Transmembrane</keyword>
<name>A0A1F4NSE4_UNCK3</name>
<evidence type="ECO:0000313" key="2">
    <source>
        <dbReference type="EMBL" id="OGB74339.1"/>
    </source>
</evidence>
<proteinExistence type="predicted"/>
<evidence type="ECO:0008006" key="4">
    <source>
        <dbReference type="Google" id="ProtNLM"/>
    </source>
</evidence>
<organism evidence="2 3">
    <name type="scientific">candidate division Kazan bacterium RBG_13_50_9</name>
    <dbReference type="NCBI Taxonomy" id="1798535"/>
    <lineage>
        <taxon>Bacteria</taxon>
        <taxon>Bacteria division Kazan-3B-28</taxon>
    </lineage>
</organism>
<dbReference type="Proteomes" id="UP000176651">
    <property type="component" value="Unassembled WGS sequence"/>
</dbReference>
<comment type="caution">
    <text evidence="2">The sequence shown here is derived from an EMBL/GenBank/DDBJ whole genome shotgun (WGS) entry which is preliminary data.</text>
</comment>
<reference evidence="2 3" key="1">
    <citation type="journal article" date="2016" name="Nat. Commun.">
        <title>Thousands of microbial genomes shed light on interconnected biogeochemical processes in an aquifer system.</title>
        <authorList>
            <person name="Anantharaman K."/>
            <person name="Brown C.T."/>
            <person name="Hug L.A."/>
            <person name="Sharon I."/>
            <person name="Castelle C.J."/>
            <person name="Probst A.J."/>
            <person name="Thomas B.C."/>
            <person name="Singh A."/>
            <person name="Wilkins M.J."/>
            <person name="Karaoz U."/>
            <person name="Brodie E.L."/>
            <person name="Williams K.H."/>
            <person name="Hubbard S.S."/>
            <person name="Banfield J.F."/>
        </authorList>
    </citation>
    <scope>NUCLEOTIDE SEQUENCE [LARGE SCALE GENOMIC DNA]</scope>
</reference>
<evidence type="ECO:0000256" key="1">
    <source>
        <dbReference type="SAM" id="Phobius"/>
    </source>
</evidence>
<gene>
    <name evidence="2" type="ORF">A2V68_01130</name>
</gene>
<feature type="transmembrane region" description="Helical" evidence="1">
    <location>
        <begin position="6"/>
        <end position="23"/>
    </location>
</feature>
<evidence type="ECO:0000313" key="3">
    <source>
        <dbReference type="Proteomes" id="UP000176651"/>
    </source>
</evidence>